<dbReference type="EMBL" id="CP034562">
    <property type="protein sequence ID" value="AZQ64432.1"/>
    <property type="molecule type" value="Genomic_DNA"/>
</dbReference>
<proteinExistence type="predicted"/>
<reference evidence="3 4" key="1">
    <citation type="submission" date="2018-12" db="EMBL/GenBank/DDBJ databases">
        <title>Flammeovirga pectinis sp. nov., isolated from the gut of the Korean scallop, Patinopecten yessoensis.</title>
        <authorList>
            <person name="Bae J.-W."/>
            <person name="Jeong Y.-S."/>
            <person name="Kang W."/>
        </authorList>
    </citation>
    <scope>NUCLEOTIDE SEQUENCE [LARGE SCALE GENOMIC DNA]</scope>
    <source>
        <strain evidence="3 4">L12M1</strain>
    </source>
</reference>
<keyword evidence="4" id="KW-1185">Reference proteome</keyword>
<feature type="signal peptide" evidence="2">
    <location>
        <begin position="1"/>
        <end position="22"/>
    </location>
</feature>
<dbReference type="OrthoDB" id="1098580at2"/>
<organism evidence="3 4">
    <name type="scientific">Flammeovirga pectinis</name>
    <dbReference type="NCBI Taxonomy" id="2494373"/>
    <lineage>
        <taxon>Bacteria</taxon>
        <taxon>Pseudomonadati</taxon>
        <taxon>Bacteroidota</taxon>
        <taxon>Cytophagia</taxon>
        <taxon>Cytophagales</taxon>
        <taxon>Flammeovirgaceae</taxon>
        <taxon>Flammeovirga</taxon>
    </lineage>
</organism>
<evidence type="ECO:0000313" key="4">
    <source>
        <dbReference type="Proteomes" id="UP000267268"/>
    </source>
</evidence>
<feature type="chain" id="PRO_5019380819" description="Outer membrane protein beta-barrel domain-containing protein" evidence="2">
    <location>
        <begin position="23"/>
        <end position="218"/>
    </location>
</feature>
<keyword evidence="2" id="KW-0732">Signal</keyword>
<dbReference type="AlphaFoldDB" id="A0A3S9P8Q8"/>
<dbReference type="Proteomes" id="UP000267268">
    <property type="component" value="Chromosome 1"/>
</dbReference>
<evidence type="ECO:0000256" key="1">
    <source>
        <dbReference type="SAM" id="MobiDB-lite"/>
    </source>
</evidence>
<protein>
    <recommendedName>
        <fullName evidence="5">Outer membrane protein beta-barrel domain-containing protein</fullName>
    </recommendedName>
</protein>
<dbReference type="KEGG" id="fll:EI427_20105"/>
<evidence type="ECO:0008006" key="5">
    <source>
        <dbReference type="Google" id="ProtNLM"/>
    </source>
</evidence>
<sequence>MKNITSTFILLLSLFLSQTVTAQVYNYVEDSTKTQQSTQQEQYKRPTNQEVDALKDQKHSDKPLKDKIFFGGGLGFGFSSYYTQIVVQPMAGYMITPNLQVGVGLVYEYFERKDVDYKENNYGIRPFARYMIEVRDGLRVFPQAEYYGFSNNYEYRDNISGEKVSGSQWRDQFLIGGGVSQGIGKKGGINFIALYDVSYDEQTSYYSSPWVFRIEVAF</sequence>
<gene>
    <name evidence="3" type="ORF">EI427_20105</name>
</gene>
<name>A0A3S9P8Q8_9BACT</name>
<evidence type="ECO:0000313" key="3">
    <source>
        <dbReference type="EMBL" id="AZQ64432.1"/>
    </source>
</evidence>
<dbReference type="RefSeq" id="WP_126618113.1">
    <property type="nucleotide sequence ID" value="NZ_CP034562.1"/>
</dbReference>
<feature type="region of interest" description="Disordered" evidence="1">
    <location>
        <begin position="35"/>
        <end position="59"/>
    </location>
</feature>
<accession>A0A3S9P8Q8</accession>
<evidence type="ECO:0000256" key="2">
    <source>
        <dbReference type="SAM" id="SignalP"/>
    </source>
</evidence>